<dbReference type="AlphaFoldDB" id="A0A160DTE7"/>
<dbReference type="SUPFAM" id="SSF101898">
    <property type="entry name" value="NHL repeat"/>
    <property type="match status" value="1"/>
</dbReference>
<evidence type="ECO:0000313" key="2">
    <source>
        <dbReference type="EMBL" id="ANB17464.1"/>
    </source>
</evidence>
<feature type="signal peptide" evidence="1">
    <location>
        <begin position="1"/>
        <end position="30"/>
    </location>
</feature>
<sequence>MSAFIHRLARVTRLAGLLLAGSILAGPALARDGDPDRRFGQDGVAFLASSNPNDRLRPTQVAAQPDGKLLLAGSRDRFTPSAPFDPHALGLVVRLNPDGSADASFGSDPADPGLVVLPDLVVGTAMQVVEAMQVLGDGSILVAGTAQAFGPLTGFVVKLAADGSVDRDFGDAGVIRLGGARFNALAVDSRGRIVVAGELAGAGGISRAVVARYTAAGAPDAAFGDRDGQVLLGQDAPARAGFLRAVHVGADDGLLVAGSWAEEDFASDAYWIHRLDASGAPDPGFGDGGRRVFRLPDSSSTVNGIGYLVEQPSGHIVFAGHHEGADGVGLVVGRLHADGTTDVRFGDGTLPGYARVAIAPDAWNRYPSGLVRQSDGRLVLSASYATGGRSQFIALRLTADGRLDPSFADGGIATFDLAAAGVFSDATALTLTAGQPVVAGAAMRSAGARAVDLAVVKLENDGVFREVFDEAPAATSTVVTIGYDELAEGFRGPVFVHGGTTWREVNGVDGAYPDGEPFVAGELGTEVIVEDARMLFDDFPTYGSAPNLLTFGTALVPGANFTVGPLSSAQLDLDTPAVGARLDLVHYENGPWGGIEVRLEAYFHDSLVGSASFTIAGGSPGRDNLALRTLAIEGATFDTLRLKATLGGTYAAPRIMLDNLRLTRPVAGP</sequence>
<dbReference type="OrthoDB" id="5949247at2"/>
<dbReference type="Gene3D" id="2.80.10.50">
    <property type="match status" value="3"/>
</dbReference>
<proteinExistence type="predicted"/>
<dbReference type="STRING" id="1300342.I596_1436"/>
<reference evidence="2 3" key="1">
    <citation type="submission" date="2016-04" db="EMBL/GenBank/DDBJ databases">
        <title>Complete genome sequence of Dokdonella koreensis DS-123T.</title>
        <authorList>
            <person name="Kim J.F."/>
            <person name="Lee H."/>
            <person name="Kwak M.-J."/>
        </authorList>
    </citation>
    <scope>NUCLEOTIDE SEQUENCE [LARGE SCALE GENOMIC DNA]</scope>
    <source>
        <strain evidence="2 3">DS-123</strain>
    </source>
</reference>
<dbReference type="NCBIfam" id="TIGR02608">
    <property type="entry name" value="delta_60_rpt"/>
    <property type="match status" value="6"/>
</dbReference>
<dbReference type="RefSeq" id="WP_067645692.1">
    <property type="nucleotide sequence ID" value="NZ_CP015249.1"/>
</dbReference>
<gene>
    <name evidence="2" type="ORF">I596_1436</name>
</gene>
<organism evidence="2 3">
    <name type="scientific">Dokdonella koreensis DS-123</name>
    <dbReference type="NCBI Taxonomy" id="1300342"/>
    <lineage>
        <taxon>Bacteria</taxon>
        <taxon>Pseudomonadati</taxon>
        <taxon>Pseudomonadota</taxon>
        <taxon>Gammaproteobacteria</taxon>
        <taxon>Lysobacterales</taxon>
        <taxon>Rhodanobacteraceae</taxon>
        <taxon>Dokdonella</taxon>
    </lineage>
</organism>
<dbReference type="EMBL" id="CP015249">
    <property type="protein sequence ID" value="ANB17464.1"/>
    <property type="molecule type" value="Genomic_DNA"/>
</dbReference>
<keyword evidence="1" id="KW-0732">Signal</keyword>
<keyword evidence="3" id="KW-1185">Reference proteome</keyword>
<protein>
    <submittedName>
        <fullName evidence="2">Fibronectin type III domain protein</fullName>
    </submittedName>
</protein>
<dbReference type="Proteomes" id="UP000076830">
    <property type="component" value="Chromosome"/>
</dbReference>
<dbReference type="KEGG" id="dko:I596_1436"/>
<evidence type="ECO:0000313" key="3">
    <source>
        <dbReference type="Proteomes" id="UP000076830"/>
    </source>
</evidence>
<dbReference type="InterPro" id="IPR013431">
    <property type="entry name" value="Delta_60_rpt"/>
</dbReference>
<name>A0A160DTE7_9GAMM</name>
<accession>A0A160DTE7</accession>
<evidence type="ECO:0000256" key="1">
    <source>
        <dbReference type="SAM" id="SignalP"/>
    </source>
</evidence>
<dbReference type="Pfam" id="PF17164">
    <property type="entry name" value="DUF5122"/>
    <property type="match status" value="4"/>
</dbReference>
<feature type="chain" id="PRO_5007813133" evidence="1">
    <location>
        <begin position="31"/>
        <end position="669"/>
    </location>
</feature>